<dbReference type="AlphaFoldDB" id="A0A8X7VP66"/>
<feature type="region of interest" description="Disordered" evidence="1">
    <location>
        <begin position="27"/>
        <end position="111"/>
    </location>
</feature>
<sequence>MLNPSCVTYKEFGMSFIEIKAQPVHVPSQNGLVGGVSQGEYSGSGSTVNQQSESGGKNQLSKTKPPDEIMENITSKPDQQHPKSNGRNPSDAQPYMSTKPMDQKKANESPKISYDSYQSWLKTYGVYNLSLHVGYGL</sequence>
<feature type="compositionally biased region" description="Polar residues" evidence="1">
    <location>
        <begin position="72"/>
        <end position="91"/>
    </location>
</feature>
<organism evidence="2 3">
    <name type="scientific">Brassica carinata</name>
    <name type="common">Ethiopian mustard</name>
    <name type="synonym">Abyssinian cabbage</name>
    <dbReference type="NCBI Taxonomy" id="52824"/>
    <lineage>
        <taxon>Eukaryota</taxon>
        <taxon>Viridiplantae</taxon>
        <taxon>Streptophyta</taxon>
        <taxon>Embryophyta</taxon>
        <taxon>Tracheophyta</taxon>
        <taxon>Spermatophyta</taxon>
        <taxon>Magnoliopsida</taxon>
        <taxon>eudicotyledons</taxon>
        <taxon>Gunneridae</taxon>
        <taxon>Pentapetalae</taxon>
        <taxon>rosids</taxon>
        <taxon>malvids</taxon>
        <taxon>Brassicales</taxon>
        <taxon>Brassicaceae</taxon>
        <taxon>Brassiceae</taxon>
        <taxon>Brassica</taxon>
    </lineage>
</organism>
<evidence type="ECO:0000313" key="2">
    <source>
        <dbReference type="EMBL" id="KAG2314593.1"/>
    </source>
</evidence>
<name>A0A8X7VP66_BRACI</name>
<dbReference type="OrthoDB" id="29024at2759"/>
<protein>
    <submittedName>
        <fullName evidence="2">Uncharacterized protein</fullName>
    </submittedName>
</protein>
<reference evidence="2 3" key="1">
    <citation type="submission" date="2020-02" db="EMBL/GenBank/DDBJ databases">
        <authorList>
            <person name="Ma Q."/>
            <person name="Huang Y."/>
            <person name="Song X."/>
            <person name="Pei D."/>
        </authorList>
    </citation>
    <scope>NUCLEOTIDE SEQUENCE [LARGE SCALE GENOMIC DNA]</scope>
    <source>
        <strain evidence="2">Sxm20200214</strain>
        <tissue evidence="2">Leaf</tissue>
    </source>
</reference>
<keyword evidence="3" id="KW-1185">Reference proteome</keyword>
<accession>A0A8X7VP66</accession>
<feature type="compositionally biased region" description="Polar residues" evidence="1">
    <location>
        <begin position="39"/>
        <end position="62"/>
    </location>
</feature>
<evidence type="ECO:0000313" key="3">
    <source>
        <dbReference type="Proteomes" id="UP000886595"/>
    </source>
</evidence>
<dbReference type="Proteomes" id="UP000886595">
    <property type="component" value="Unassembled WGS sequence"/>
</dbReference>
<dbReference type="EMBL" id="JAAMPC010000004">
    <property type="protein sequence ID" value="KAG2314593.1"/>
    <property type="molecule type" value="Genomic_DNA"/>
</dbReference>
<gene>
    <name evidence="2" type="ORF">Bca52824_017715</name>
</gene>
<proteinExistence type="predicted"/>
<evidence type="ECO:0000256" key="1">
    <source>
        <dbReference type="SAM" id="MobiDB-lite"/>
    </source>
</evidence>
<comment type="caution">
    <text evidence="2">The sequence shown here is derived from an EMBL/GenBank/DDBJ whole genome shotgun (WGS) entry which is preliminary data.</text>
</comment>